<dbReference type="Pfam" id="PF02515">
    <property type="entry name" value="CoA_transf_3"/>
    <property type="match status" value="1"/>
</dbReference>
<dbReference type="PANTHER" id="PTHR48229">
    <property type="entry name" value="CAIB/BAIF FAMILY ENZYME (AFU_ORTHOLOGUE AFUA_1G05360)-RELATED"/>
    <property type="match status" value="1"/>
</dbReference>
<comment type="caution">
    <text evidence="1">The sequence shown here is derived from an EMBL/GenBank/DDBJ whole genome shotgun (WGS) entry which is preliminary data.</text>
</comment>
<dbReference type="GO" id="GO:0016740">
    <property type="term" value="F:transferase activity"/>
    <property type="evidence" value="ECO:0007669"/>
    <property type="project" value="UniProtKB-KW"/>
</dbReference>
<keyword evidence="2" id="KW-1185">Reference proteome</keyword>
<name>A0A9Q2XJD0_9PSED</name>
<dbReference type="AlphaFoldDB" id="A0A9Q2XJD0"/>
<protein>
    <submittedName>
        <fullName evidence="1">CoA transferase</fullName>
    </submittedName>
</protein>
<keyword evidence="1" id="KW-0808">Transferase</keyword>
<dbReference type="InterPro" id="IPR003673">
    <property type="entry name" value="CoA-Trfase_fam_III"/>
</dbReference>
<dbReference type="RefSeq" id="WP_217975253.1">
    <property type="nucleotide sequence ID" value="NZ_JAHTBI010000031.1"/>
</dbReference>
<accession>A0A9Q2XJD0</accession>
<reference evidence="1" key="1">
    <citation type="journal article" date="2022" name="Int. J. Syst. Evol. Microbiol.">
        <title>Pseudomonas aegrilactucae sp. nov. and Pseudomonas morbosilactucae sp. nov., pathogens causing bacterial rot of lettuce in Japan.</title>
        <authorList>
            <person name="Sawada H."/>
            <person name="Fujikawa T."/>
            <person name="Satou M."/>
        </authorList>
    </citation>
    <scope>NUCLEOTIDE SEQUENCE</scope>
    <source>
        <strain evidence="1">MAFF 301350</strain>
    </source>
</reference>
<reference evidence="1" key="2">
    <citation type="journal article" date="2023" name="Plant Pathol.">
        <title>Dismantling and reorganizing Pseudomonas marginalis sensu#lato.</title>
        <authorList>
            <person name="Sawada H."/>
            <person name="Fujikawa T."/>
            <person name="Satou M."/>
        </authorList>
    </citation>
    <scope>NUCLEOTIDE SEQUENCE</scope>
    <source>
        <strain evidence="1">MAFF 301350</strain>
    </source>
</reference>
<gene>
    <name evidence="1" type="ORF">KUO17_09500</name>
</gene>
<dbReference type="PANTHER" id="PTHR48229:SF1">
    <property type="entry name" value="ALPHA METHYLACYL-COA RACEMASE-RELATED"/>
    <property type="match status" value="1"/>
</dbReference>
<dbReference type="Proteomes" id="UP001106592">
    <property type="component" value="Unassembled WGS sequence"/>
</dbReference>
<dbReference type="EMBL" id="JAHTBI010000031">
    <property type="protein sequence ID" value="MBV6287262.1"/>
    <property type="molecule type" value="Genomic_DNA"/>
</dbReference>
<evidence type="ECO:0000313" key="1">
    <source>
        <dbReference type="EMBL" id="MBV6287262.1"/>
    </source>
</evidence>
<evidence type="ECO:0000313" key="2">
    <source>
        <dbReference type="Proteomes" id="UP001106592"/>
    </source>
</evidence>
<proteinExistence type="predicted"/>
<dbReference type="InterPro" id="IPR052985">
    <property type="entry name" value="CoA-trans_III_biosynth/detox"/>
</dbReference>
<sequence>MNDLLYSITQALGLPASAAQHLHLHAAGALPSTFAVTELASASIGAAGLAIAQLLAGQTGLQPAVHVDRRLSSMWFATSIRPLGWSLPPLWDAVAGDYPTRDGWIRLHTNAAHHRAAAEQVLGVAADREQMARKVAQWDAGALESAVVHAGGCAAQMRSWQQWSAHPQGLAVNAEPLVLRQQHAPQAPQVWTGTAARPLAGVKVLDLTRILAGPTASRLLAGFGAEVLRLDPPGWDEPAVVAEVTLGKRCARLDLRSAADRGVFEGLLAQADILLHGYRADALEQLGYGAHQRRELNPGLIDVSLNAYGWSGPWQQRRGFDSLVQMSCGIAREGMRWQQGERPVPLPVQALDHATGYLMAAAAITALDTRLRSGCGSSARLSLARTARLLVDQGTLVEDLPLAAETAQDRAEHLEQTPWGPAQRIKAPLRVEGTALEWARGACALGSAKPQW</sequence>
<organism evidence="1 2">
    <name type="scientific">Pseudomonas aegrilactucae</name>
    <dbReference type="NCBI Taxonomy" id="2854028"/>
    <lineage>
        <taxon>Bacteria</taxon>
        <taxon>Pseudomonadati</taxon>
        <taxon>Pseudomonadota</taxon>
        <taxon>Gammaproteobacteria</taxon>
        <taxon>Pseudomonadales</taxon>
        <taxon>Pseudomonadaceae</taxon>
        <taxon>Pseudomonas</taxon>
    </lineage>
</organism>